<evidence type="ECO:0000313" key="2">
    <source>
        <dbReference type="Proteomes" id="UP001386955"/>
    </source>
</evidence>
<keyword evidence="2" id="KW-1185">Reference proteome</keyword>
<dbReference type="AlphaFoldDB" id="A0AAN9S2W2"/>
<dbReference type="Proteomes" id="UP001386955">
    <property type="component" value="Unassembled WGS sequence"/>
</dbReference>
<comment type="caution">
    <text evidence="1">The sequence shown here is derived from an EMBL/GenBank/DDBJ whole genome shotgun (WGS) entry which is preliminary data.</text>
</comment>
<gene>
    <name evidence="1" type="ORF">VNO78_22780</name>
</gene>
<name>A0AAN9S2W2_PSOTE</name>
<protein>
    <submittedName>
        <fullName evidence="1">Uncharacterized protein</fullName>
    </submittedName>
</protein>
<accession>A0AAN9S2W2</accession>
<organism evidence="1 2">
    <name type="scientific">Psophocarpus tetragonolobus</name>
    <name type="common">Winged bean</name>
    <name type="synonym">Dolichos tetragonolobus</name>
    <dbReference type="NCBI Taxonomy" id="3891"/>
    <lineage>
        <taxon>Eukaryota</taxon>
        <taxon>Viridiplantae</taxon>
        <taxon>Streptophyta</taxon>
        <taxon>Embryophyta</taxon>
        <taxon>Tracheophyta</taxon>
        <taxon>Spermatophyta</taxon>
        <taxon>Magnoliopsida</taxon>
        <taxon>eudicotyledons</taxon>
        <taxon>Gunneridae</taxon>
        <taxon>Pentapetalae</taxon>
        <taxon>rosids</taxon>
        <taxon>fabids</taxon>
        <taxon>Fabales</taxon>
        <taxon>Fabaceae</taxon>
        <taxon>Papilionoideae</taxon>
        <taxon>50 kb inversion clade</taxon>
        <taxon>NPAAA clade</taxon>
        <taxon>indigoferoid/millettioid clade</taxon>
        <taxon>Phaseoleae</taxon>
        <taxon>Psophocarpus</taxon>
    </lineage>
</organism>
<sequence length="70" mass="8142">MNISLKFLLDISHYVGVVKWPQAHRHSRYAEGISVISLSFRVLPRPYKFPFHLLRISVPQKTLAQPDLLD</sequence>
<reference evidence="1 2" key="1">
    <citation type="submission" date="2024-01" db="EMBL/GenBank/DDBJ databases">
        <title>The genomes of 5 underutilized Papilionoideae crops provide insights into root nodulation and disease resistanc.</title>
        <authorList>
            <person name="Jiang F."/>
        </authorList>
    </citation>
    <scope>NUCLEOTIDE SEQUENCE [LARGE SCALE GENOMIC DNA]</scope>
    <source>
        <strain evidence="1">DUOXIRENSHENG_FW03</strain>
        <tissue evidence="1">Leaves</tissue>
    </source>
</reference>
<dbReference type="EMBL" id="JAYMYS010000006">
    <property type="protein sequence ID" value="KAK7387981.1"/>
    <property type="molecule type" value="Genomic_DNA"/>
</dbReference>
<evidence type="ECO:0000313" key="1">
    <source>
        <dbReference type="EMBL" id="KAK7387981.1"/>
    </source>
</evidence>
<proteinExistence type="predicted"/>